<proteinExistence type="predicted"/>
<sequence length="151" mass="16936">MVQVETSSKTRSATLHRFDSPCSGHQIETRSPLSQPYSPLNGCDNWISSEPWPRNQSDECGGMHLNLRVFLTGTHAKPTFKAALQPPGPWERSTCISCTTLLHLRWHQRSTSCSHRLMNGDPEAGTAPSGSSDMNCERDIWWVQINRFAPT</sequence>
<name>A0A2J6TEN3_9HELO</name>
<dbReference type="Proteomes" id="UP000235371">
    <property type="component" value="Unassembled WGS sequence"/>
</dbReference>
<dbReference type="InParanoid" id="A0A2J6TEN3"/>
<dbReference type="EMBL" id="KZ613786">
    <property type="protein sequence ID" value="PMD61470.1"/>
    <property type="molecule type" value="Genomic_DNA"/>
</dbReference>
<reference evidence="1 2" key="1">
    <citation type="submission" date="2016-04" db="EMBL/GenBank/DDBJ databases">
        <title>A degradative enzymes factory behind the ericoid mycorrhizal symbiosis.</title>
        <authorList>
            <consortium name="DOE Joint Genome Institute"/>
            <person name="Martino E."/>
            <person name="Morin E."/>
            <person name="Grelet G."/>
            <person name="Kuo A."/>
            <person name="Kohler A."/>
            <person name="Daghino S."/>
            <person name="Barry K."/>
            <person name="Choi C."/>
            <person name="Cichocki N."/>
            <person name="Clum A."/>
            <person name="Copeland A."/>
            <person name="Hainaut M."/>
            <person name="Haridas S."/>
            <person name="Labutti K."/>
            <person name="Lindquist E."/>
            <person name="Lipzen A."/>
            <person name="Khouja H.-R."/>
            <person name="Murat C."/>
            <person name="Ohm R."/>
            <person name="Olson A."/>
            <person name="Spatafora J."/>
            <person name="Veneault-Fourrey C."/>
            <person name="Henrissat B."/>
            <person name="Grigoriev I."/>
            <person name="Martin F."/>
            <person name="Perotto S."/>
        </authorList>
    </citation>
    <scope>NUCLEOTIDE SEQUENCE [LARGE SCALE GENOMIC DNA]</scope>
    <source>
        <strain evidence="1 2">E</strain>
    </source>
</reference>
<dbReference type="AlphaFoldDB" id="A0A2J6TEN3"/>
<gene>
    <name evidence="1" type="ORF">K444DRAFT_371216</name>
</gene>
<protein>
    <submittedName>
        <fullName evidence="1">Uncharacterized protein</fullName>
    </submittedName>
</protein>
<organism evidence="1 2">
    <name type="scientific">Hyaloscypha bicolor E</name>
    <dbReference type="NCBI Taxonomy" id="1095630"/>
    <lineage>
        <taxon>Eukaryota</taxon>
        <taxon>Fungi</taxon>
        <taxon>Dikarya</taxon>
        <taxon>Ascomycota</taxon>
        <taxon>Pezizomycotina</taxon>
        <taxon>Leotiomycetes</taxon>
        <taxon>Helotiales</taxon>
        <taxon>Hyaloscyphaceae</taxon>
        <taxon>Hyaloscypha</taxon>
        <taxon>Hyaloscypha bicolor</taxon>
    </lineage>
</organism>
<keyword evidence="2" id="KW-1185">Reference proteome</keyword>
<evidence type="ECO:0000313" key="2">
    <source>
        <dbReference type="Proteomes" id="UP000235371"/>
    </source>
</evidence>
<dbReference type="GeneID" id="36580360"/>
<dbReference type="RefSeq" id="XP_024738374.1">
    <property type="nucleotide sequence ID" value="XM_024872279.1"/>
</dbReference>
<accession>A0A2J6TEN3</accession>
<evidence type="ECO:0000313" key="1">
    <source>
        <dbReference type="EMBL" id="PMD61470.1"/>
    </source>
</evidence>